<dbReference type="EMBL" id="VFML01000002">
    <property type="protein sequence ID" value="TQI93978.1"/>
    <property type="molecule type" value="Genomic_DNA"/>
</dbReference>
<keyword evidence="3" id="KW-1185">Reference proteome</keyword>
<keyword evidence="2" id="KW-0808">Transferase</keyword>
<organism evidence="2 3">
    <name type="scientific">Amycolatopsis cihanbeyliensis</name>
    <dbReference type="NCBI Taxonomy" id="1128664"/>
    <lineage>
        <taxon>Bacteria</taxon>
        <taxon>Bacillati</taxon>
        <taxon>Actinomycetota</taxon>
        <taxon>Actinomycetes</taxon>
        <taxon>Pseudonocardiales</taxon>
        <taxon>Pseudonocardiaceae</taxon>
        <taxon>Amycolatopsis</taxon>
    </lineage>
</organism>
<gene>
    <name evidence="2" type="ORF">FB471_6124</name>
</gene>
<reference evidence="2 3" key="1">
    <citation type="submission" date="2019-06" db="EMBL/GenBank/DDBJ databases">
        <title>Sequencing the genomes of 1000 actinobacteria strains.</title>
        <authorList>
            <person name="Klenk H.-P."/>
        </authorList>
    </citation>
    <scope>NUCLEOTIDE SEQUENCE [LARGE SCALE GENOMIC DNA]</scope>
    <source>
        <strain evidence="2 3">DSM 45679</strain>
    </source>
</reference>
<keyword evidence="2" id="KW-0418">Kinase</keyword>
<dbReference type="InterPro" id="IPR049874">
    <property type="entry name" value="ROK_cs"/>
</dbReference>
<accession>A0A542CT13</accession>
<dbReference type="RefSeq" id="WP_142003199.1">
    <property type="nucleotide sequence ID" value="NZ_VFML01000002.1"/>
</dbReference>
<dbReference type="Pfam" id="PF00480">
    <property type="entry name" value="ROK"/>
    <property type="match status" value="1"/>
</dbReference>
<dbReference type="PROSITE" id="PS01125">
    <property type="entry name" value="ROK"/>
    <property type="match status" value="1"/>
</dbReference>
<dbReference type="PANTHER" id="PTHR18964">
    <property type="entry name" value="ROK (REPRESSOR, ORF, KINASE) FAMILY"/>
    <property type="match status" value="1"/>
</dbReference>
<dbReference type="AlphaFoldDB" id="A0A542CT13"/>
<dbReference type="GO" id="GO:0016301">
    <property type="term" value="F:kinase activity"/>
    <property type="evidence" value="ECO:0007669"/>
    <property type="project" value="UniProtKB-KW"/>
</dbReference>
<dbReference type="InterPro" id="IPR043129">
    <property type="entry name" value="ATPase_NBD"/>
</dbReference>
<dbReference type="Gene3D" id="3.30.420.40">
    <property type="match status" value="2"/>
</dbReference>
<sequence>MLTIGVDVGGTSVRAGVVDEQGDLLDTARVATPGGEDALEDAIAGVVAQLRNRHEVAAVGLAVAAFVGTDRRSVMFAPHLAWRASPVADRIAKRVGLPVTLEHDANAATVGEHRYGAARGARVACLIAVGTGIGAGLLLGGDLFRGAHGVAPELGHLCVVPGGRPCSCGKYGCWERYCSGTALAATAVELLARHPSRSTVLARELSGDPGSVTGRRVAGAARDGDPIALRALAELARWLGEGLALVADVYDPEVVVVAGGVSGSATLFLDEAREHYARVVTGAGHRPLARIRTAQLGDETTIVGAATLARDARKKPGTLGGVAP</sequence>
<dbReference type="InterPro" id="IPR000600">
    <property type="entry name" value="ROK"/>
</dbReference>
<evidence type="ECO:0000313" key="3">
    <source>
        <dbReference type="Proteomes" id="UP000320876"/>
    </source>
</evidence>
<comment type="similarity">
    <text evidence="1">Belongs to the ROK (NagC/XylR) family.</text>
</comment>
<dbReference type="OrthoDB" id="9810372at2"/>
<protein>
    <submittedName>
        <fullName evidence="2">Glucokinase</fullName>
    </submittedName>
</protein>
<proteinExistence type="inferred from homology"/>
<dbReference type="Proteomes" id="UP000320876">
    <property type="component" value="Unassembled WGS sequence"/>
</dbReference>
<dbReference type="SUPFAM" id="SSF53067">
    <property type="entry name" value="Actin-like ATPase domain"/>
    <property type="match status" value="1"/>
</dbReference>
<dbReference type="PANTHER" id="PTHR18964:SF173">
    <property type="entry name" value="GLUCOKINASE"/>
    <property type="match status" value="1"/>
</dbReference>
<evidence type="ECO:0000256" key="1">
    <source>
        <dbReference type="ARBA" id="ARBA00006479"/>
    </source>
</evidence>
<name>A0A542CT13_AMYCI</name>
<comment type="caution">
    <text evidence="2">The sequence shown here is derived from an EMBL/GenBank/DDBJ whole genome shotgun (WGS) entry which is preliminary data.</text>
</comment>
<evidence type="ECO:0000313" key="2">
    <source>
        <dbReference type="EMBL" id="TQI93978.1"/>
    </source>
</evidence>